<dbReference type="InterPro" id="IPR007630">
    <property type="entry name" value="RNA_pol_sigma70_r4"/>
</dbReference>
<sequence>MSNMKVEICGIDTSKLPLLSHEDMRETFKRMQAGDESAKDELVICNLRLVLSIVQRFAYRGEQADDLFQVGCIGLLKSIDNFDLKHNVRFSTYAVPMIIGEIRRHLRDHHPVRVSRSLRDIAYKAMKAKEQFVHEQLREPTLDDLAKMTDIPSEDILFALDAIQDPLSLHEPIHHDGGDPVTMMDQLQDTLVNEERWLTYVSVKETVQKMDARQQKILSKRFYYGETQTEIARELGISQAQISRLEKHAIGIIRETLDQEKDKEKKKR</sequence>
<dbReference type="InterPro" id="IPR014284">
    <property type="entry name" value="RNA_pol_sigma-70_dom"/>
</dbReference>
<keyword evidence="4 7" id="KW-0731">Sigma factor</keyword>
<accession>A0A165GZ12</accession>
<dbReference type="OrthoDB" id="9809557at2"/>
<dbReference type="SUPFAM" id="SSF88659">
    <property type="entry name" value="Sigma3 and sigma4 domains of RNA polymerase sigma factors"/>
    <property type="match status" value="2"/>
</dbReference>
<name>A0A165GZ12_9BACL</name>
<gene>
    <name evidence="9" type="ORF">AV656_04715</name>
</gene>
<dbReference type="InterPro" id="IPR036388">
    <property type="entry name" value="WH-like_DNA-bd_sf"/>
</dbReference>
<dbReference type="InterPro" id="IPR007627">
    <property type="entry name" value="RNA_pol_sigma70_r2"/>
</dbReference>
<dbReference type="InterPro" id="IPR007624">
    <property type="entry name" value="RNA_pol_sigma70_r3"/>
</dbReference>
<dbReference type="PANTHER" id="PTHR30385">
    <property type="entry name" value="SIGMA FACTOR F FLAGELLAR"/>
    <property type="match status" value="1"/>
</dbReference>
<evidence type="ECO:0000259" key="8">
    <source>
        <dbReference type="PROSITE" id="PS50943"/>
    </source>
</evidence>
<dbReference type="Proteomes" id="UP000076490">
    <property type="component" value="Unassembled WGS sequence"/>
</dbReference>
<proteinExistence type="inferred from homology"/>
<dbReference type="Gene3D" id="1.10.10.10">
    <property type="entry name" value="Winged helix-like DNA-binding domain superfamily/Winged helix DNA-binding domain"/>
    <property type="match status" value="2"/>
</dbReference>
<evidence type="ECO:0000313" key="10">
    <source>
        <dbReference type="Proteomes" id="UP000076490"/>
    </source>
</evidence>
<dbReference type="RefSeq" id="WP_063179504.1">
    <property type="nucleotide sequence ID" value="NZ_LQNT01000009.1"/>
</dbReference>
<dbReference type="Pfam" id="PF04539">
    <property type="entry name" value="Sigma70_r3"/>
    <property type="match status" value="1"/>
</dbReference>
<dbReference type="EMBL" id="LQNT01000009">
    <property type="protein sequence ID" value="KZE38229.1"/>
    <property type="molecule type" value="Genomic_DNA"/>
</dbReference>
<organism evidence="9 10">
    <name type="scientific">Bhargavaea cecembensis</name>
    <dbReference type="NCBI Taxonomy" id="394098"/>
    <lineage>
        <taxon>Bacteria</taxon>
        <taxon>Bacillati</taxon>
        <taxon>Bacillota</taxon>
        <taxon>Bacilli</taxon>
        <taxon>Bacillales</taxon>
        <taxon>Caryophanaceae</taxon>
        <taxon>Bhargavaea</taxon>
    </lineage>
</organism>
<dbReference type="PROSITE" id="PS00715">
    <property type="entry name" value="SIGMA70_1"/>
    <property type="match status" value="1"/>
</dbReference>
<dbReference type="AlphaFoldDB" id="A0A165GZ12"/>
<dbReference type="PANTHER" id="PTHR30385:SF4">
    <property type="entry name" value="RNA POLYMERASE SIGMA-E FACTOR"/>
    <property type="match status" value="1"/>
</dbReference>
<evidence type="ECO:0000256" key="7">
    <source>
        <dbReference type="RuleBase" id="RU362124"/>
    </source>
</evidence>
<keyword evidence="2" id="KW-0749">Sporulation</keyword>
<dbReference type="NCBIfam" id="NF006071">
    <property type="entry name" value="PRK08215.1"/>
    <property type="match status" value="1"/>
</dbReference>
<dbReference type="PROSITE" id="PS00716">
    <property type="entry name" value="SIGMA70_2"/>
    <property type="match status" value="1"/>
</dbReference>
<dbReference type="InterPro" id="IPR000943">
    <property type="entry name" value="RNA_pol_sigma70"/>
</dbReference>
<evidence type="ECO:0000256" key="4">
    <source>
        <dbReference type="ARBA" id="ARBA00023082"/>
    </source>
</evidence>
<dbReference type="CDD" id="cd06171">
    <property type="entry name" value="Sigma70_r4"/>
    <property type="match status" value="1"/>
</dbReference>
<dbReference type="GO" id="GO:0030435">
    <property type="term" value="P:sporulation resulting in formation of a cellular spore"/>
    <property type="evidence" value="ECO:0007669"/>
    <property type="project" value="UniProtKB-KW"/>
</dbReference>
<dbReference type="NCBIfam" id="TIGR02980">
    <property type="entry name" value="SigBFG"/>
    <property type="match status" value="1"/>
</dbReference>
<dbReference type="GO" id="GO:0003677">
    <property type="term" value="F:DNA binding"/>
    <property type="evidence" value="ECO:0007669"/>
    <property type="project" value="UniProtKB-KW"/>
</dbReference>
<evidence type="ECO:0000256" key="2">
    <source>
        <dbReference type="ARBA" id="ARBA00022969"/>
    </source>
</evidence>
<feature type="domain" description="HTH cro/C1-type" evidence="8">
    <location>
        <begin position="227"/>
        <end position="247"/>
    </location>
</feature>
<dbReference type="InterPro" id="IPR014322">
    <property type="entry name" value="RNA_pol_sigma-B/F/G"/>
</dbReference>
<evidence type="ECO:0000256" key="3">
    <source>
        <dbReference type="ARBA" id="ARBA00023015"/>
    </source>
</evidence>
<dbReference type="PRINTS" id="PR00046">
    <property type="entry name" value="SIGMA70FCT"/>
</dbReference>
<comment type="caution">
    <text evidence="9">The sequence shown here is derived from an EMBL/GenBank/DDBJ whole genome shotgun (WGS) entry which is preliminary data.</text>
</comment>
<dbReference type="Gene3D" id="1.20.120.1810">
    <property type="match status" value="1"/>
</dbReference>
<dbReference type="GO" id="GO:0006352">
    <property type="term" value="P:DNA-templated transcription initiation"/>
    <property type="evidence" value="ECO:0007669"/>
    <property type="project" value="InterPro"/>
</dbReference>
<dbReference type="PROSITE" id="PS50943">
    <property type="entry name" value="HTH_CROC1"/>
    <property type="match status" value="1"/>
</dbReference>
<protein>
    <recommendedName>
        <fullName evidence="7">RNA polymerase sigma factor</fullName>
    </recommendedName>
</protein>
<dbReference type="InterPro" id="IPR013325">
    <property type="entry name" value="RNA_pol_sigma_r2"/>
</dbReference>
<comment type="function">
    <text evidence="7">Sigma factors are initiation factors that promote the attachment of RNA polymerase to specific initiation sites and are then released.</text>
</comment>
<evidence type="ECO:0000256" key="1">
    <source>
        <dbReference type="ARBA" id="ARBA00007788"/>
    </source>
</evidence>
<dbReference type="GO" id="GO:0016987">
    <property type="term" value="F:sigma factor activity"/>
    <property type="evidence" value="ECO:0007669"/>
    <property type="project" value="UniProtKB-KW"/>
</dbReference>
<keyword evidence="3 7" id="KW-0805">Transcription regulation</keyword>
<dbReference type="Pfam" id="PF04542">
    <property type="entry name" value="Sigma70_r2"/>
    <property type="match status" value="1"/>
</dbReference>
<evidence type="ECO:0000256" key="5">
    <source>
        <dbReference type="ARBA" id="ARBA00023125"/>
    </source>
</evidence>
<dbReference type="InterPro" id="IPR001387">
    <property type="entry name" value="Cro/C1-type_HTH"/>
</dbReference>
<comment type="similarity">
    <text evidence="1 7">Belongs to the sigma-70 factor family.</text>
</comment>
<evidence type="ECO:0000313" key="9">
    <source>
        <dbReference type="EMBL" id="KZE38229.1"/>
    </source>
</evidence>
<reference evidence="9 10" key="1">
    <citation type="submission" date="2016-01" db="EMBL/GenBank/DDBJ databases">
        <title>Whole genome sequencing of Bhargavaea cecembensis T14.</title>
        <authorList>
            <person name="Hong K.W."/>
        </authorList>
    </citation>
    <scope>NUCLEOTIDE SEQUENCE [LARGE SCALE GENOMIC DNA]</scope>
    <source>
        <strain evidence="9 10">T14</strain>
    </source>
</reference>
<dbReference type="SUPFAM" id="SSF88946">
    <property type="entry name" value="Sigma2 domain of RNA polymerase sigma factors"/>
    <property type="match status" value="1"/>
</dbReference>
<evidence type="ECO:0000256" key="6">
    <source>
        <dbReference type="ARBA" id="ARBA00023163"/>
    </source>
</evidence>
<keyword evidence="5 7" id="KW-0238">DNA-binding</keyword>
<dbReference type="InterPro" id="IPR013324">
    <property type="entry name" value="RNA_pol_sigma_r3/r4-like"/>
</dbReference>
<dbReference type="NCBIfam" id="TIGR02937">
    <property type="entry name" value="sigma70-ECF"/>
    <property type="match status" value="1"/>
</dbReference>
<dbReference type="Pfam" id="PF04545">
    <property type="entry name" value="Sigma70_r4"/>
    <property type="match status" value="1"/>
</dbReference>
<keyword evidence="6 7" id="KW-0804">Transcription</keyword>